<evidence type="ECO:0000256" key="1">
    <source>
        <dbReference type="ARBA" id="ARBA00022723"/>
    </source>
</evidence>
<evidence type="ECO:0000313" key="9">
    <source>
        <dbReference type="Proteomes" id="UP000444721"/>
    </source>
</evidence>
<dbReference type="PROSITE" id="PS52027">
    <property type="entry name" value="ZF_C2HC_C3H"/>
    <property type="match status" value="1"/>
</dbReference>
<evidence type="ECO:0000259" key="7">
    <source>
        <dbReference type="PROSITE" id="PS52027"/>
    </source>
</evidence>
<dbReference type="Pfam" id="PF13913">
    <property type="entry name" value="zf-C2HC_2"/>
    <property type="match status" value="4"/>
</dbReference>
<dbReference type="GeneID" id="68114136"/>
<feature type="region of interest" description="Disordered" evidence="6">
    <location>
        <begin position="1"/>
        <end position="149"/>
    </location>
</feature>
<dbReference type="PANTHER" id="PTHR13555">
    <property type="entry name" value="C2H2 ZINC FINGER CGI-62-RELATED"/>
    <property type="match status" value="1"/>
</dbReference>
<dbReference type="InterPro" id="IPR049899">
    <property type="entry name" value="Znf_C2HC_C3H"/>
</dbReference>
<sequence>MGCGASSQRHVVEPSTPHKVANQSKSSPKIVREEEAAQPPSQQKSSSEQVVEEPKKLNHQQSTDQAEPVIEKEPPPPSDLHKEGHQHSSHDPHQEHAVPHKKRIKEEETENMVAQPPYQEHAEPPELEHPEKSKEGEDTFEPPVYGEEEEKAASVIQKKFKEYSAKKKVDRMLMCYLCGQKFGPTSLLIHLKPNNCPEQRMNDMKANIPKELVLSKLPSPPLTPIPDPEKATQEEVDAYNNEAYEIYTKKSMIHCPICSKGFEIDRLTKHLQICKDKDGHTWEEHQAAIAIQKNWNKHLTKKMLFCYCCGQEYGTKSLPIHIPECIKKREAIWKHSGLPEELIKPIPDPPHTPIPESSDPSENFKTYNTEARTIYIASMAQCPGCGRKFEPDRLVIHLHSCHAVSKNENPVN</sequence>
<evidence type="ECO:0000256" key="2">
    <source>
        <dbReference type="ARBA" id="ARBA00022737"/>
    </source>
</evidence>
<evidence type="ECO:0000256" key="6">
    <source>
        <dbReference type="SAM" id="MobiDB-lite"/>
    </source>
</evidence>
<dbReference type="AlphaFoldDB" id="A0A6A5BJN1"/>
<feature type="domain" description="C2HC/C3H-type" evidence="7">
    <location>
        <begin position="378"/>
        <end position="407"/>
    </location>
</feature>
<dbReference type="Gene3D" id="3.30.160.60">
    <property type="entry name" value="Classic Zinc Finger"/>
    <property type="match status" value="1"/>
</dbReference>
<evidence type="ECO:0000313" key="8">
    <source>
        <dbReference type="EMBL" id="KAF0974308.1"/>
    </source>
</evidence>
<dbReference type="GO" id="GO:0008270">
    <property type="term" value="F:zinc ion binding"/>
    <property type="evidence" value="ECO:0007669"/>
    <property type="project" value="UniProtKB-KW"/>
</dbReference>
<dbReference type="Proteomes" id="UP000444721">
    <property type="component" value="Unassembled WGS sequence"/>
</dbReference>
<dbReference type="VEuPathDB" id="AmoebaDB:NF0124060"/>
<organism evidence="8 9">
    <name type="scientific">Naegleria fowleri</name>
    <name type="common">Brain eating amoeba</name>
    <dbReference type="NCBI Taxonomy" id="5763"/>
    <lineage>
        <taxon>Eukaryota</taxon>
        <taxon>Discoba</taxon>
        <taxon>Heterolobosea</taxon>
        <taxon>Tetramitia</taxon>
        <taxon>Eutetramitia</taxon>
        <taxon>Vahlkampfiidae</taxon>
        <taxon>Naegleria</taxon>
    </lineage>
</organism>
<keyword evidence="3 5" id="KW-0863">Zinc-finger</keyword>
<name>A0A6A5BJN1_NAEFO</name>
<keyword evidence="9" id="KW-1185">Reference proteome</keyword>
<dbReference type="VEuPathDB" id="AmoebaDB:FDP41_006918"/>
<dbReference type="VEuPathDB" id="AmoebaDB:NfTy_076210"/>
<dbReference type="RefSeq" id="XP_044559021.1">
    <property type="nucleotide sequence ID" value="XM_044710605.1"/>
</dbReference>
<gene>
    <name evidence="8" type="ORF">FDP41_006918</name>
</gene>
<accession>A0A6A5BJN1</accession>
<keyword evidence="4" id="KW-0862">Zinc</keyword>
<keyword evidence="1" id="KW-0479">Metal-binding</keyword>
<keyword evidence="2" id="KW-0677">Repeat</keyword>
<evidence type="ECO:0000256" key="4">
    <source>
        <dbReference type="ARBA" id="ARBA00022833"/>
    </source>
</evidence>
<evidence type="ECO:0000256" key="3">
    <source>
        <dbReference type="ARBA" id="ARBA00022771"/>
    </source>
</evidence>
<reference evidence="8 9" key="1">
    <citation type="journal article" date="2019" name="Sci. Rep.">
        <title>Nanopore sequencing improves the draft genome of the human pathogenic amoeba Naegleria fowleri.</title>
        <authorList>
            <person name="Liechti N."/>
            <person name="Schurch N."/>
            <person name="Bruggmann R."/>
            <person name="Wittwer M."/>
        </authorList>
    </citation>
    <scope>NUCLEOTIDE SEQUENCE [LARGE SCALE GENOMIC DNA]</scope>
    <source>
        <strain evidence="8 9">ATCC 30894</strain>
    </source>
</reference>
<feature type="compositionally biased region" description="Basic and acidic residues" evidence="6">
    <location>
        <begin position="69"/>
        <end position="98"/>
    </location>
</feature>
<dbReference type="EMBL" id="VFQX01000053">
    <property type="protein sequence ID" value="KAF0974308.1"/>
    <property type="molecule type" value="Genomic_DNA"/>
</dbReference>
<protein>
    <recommendedName>
        <fullName evidence="7">C2HC/C3H-type domain-containing protein</fullName>
    </recommendedName>
</protein>
<comment type="caution">
    <text evidence="8">The sequence shown here is derived from an EMBL/GenBank/DDBJ whole genome shotgun (WGS) entry which is preliminary data.</text>
</comment>
<dbReference type="OrthoDB" id="265955at2759"/>
<proteinExistence type="predicted"/>
<dbReference type="InterPro" id="IPR026319">
    <property type="entry name" value="ZC2HC1A/B-like"/>
</dbReference>
<dbReference type="OMA" id="PIHIPEC"/>
<feature type="compositionally biased region" description="Low complexity" evidence="6">
    <location>
        <begin position="38"/>
        <end position="49"/>
    </location>
</feature>
<feature type="compositionally biased region" description="Basic and acidic residues" evidence="6">
    <location>
        <begin position="120"/>
        <end position="137"/>
    </location>
</feature>
<dbReference type="PANTHER" id="PTHR13555:SF5">
    <property type="entry name" value="ZINC-FINGER OF A C2HC-TYPE"/>
    <property type="match status" value="1"/>
</dbReference>
<evidence type="ECO:0000256" key="5">
    <source>
        <dbReference type="PROSITE-ProRule" id="PRU01371"/>
    </source>
</evidence>